<dbReference type="Proteomes" id="UP000887116">
    <property type="component" value="Unassembled WGS sequence"/>
</dbReference>
<accession>A0A8X6LK09</accession>
<keyword evidence="2" id="KW-1185">Reference proteome</keyword>
<evidence type="ECO:0000313" key="1">
    <source>
        <dbReference type="EMBL" id="GFR13616.1"/>
    </source>
</evidence>
<protein>
    <submittedName>
        <fullName evidence="1">Uncharacterized protein</fullName>
    </submittedName>
</protein>
<evidence type="ECO:0000313" key="2">
    <source>
        <dbReference type="Proteomes" id="UP000887116"/>
    </source>
</evidence>
<sequence length="170" mass="19251">MIMANSDGVETSSLLFKSQLLFAYECISGICLCHTIELNMSITEEDPEFYFADCILEAILNTIEDAQSLIIDQYEGWFKMSGRTVDYNNFKQLLALTTYLTCNSPYSHENLIEFLAFVCDFAVNAYLVGVTQAPDYAVVCITYAFTAFKFDSYASDNFRNFCANCKKGLF</sequence>
<dbReference type="OrthoDB" id="10341507at2759"/>
<comment type="caution">
    <text evidence="1">The sequence shown here is derived from an EMBL/GenBank/DDBJ whole genome shotgun (WGS) entry which is preliminary data.</text>
</comment>
<name>A0A8X6LK09_TRICU</name>
<organism evidence="1 2">
    <name type="scientific">Trichonephila clavata</name>
    <name type="common">Joro spider</name>
    <name type="synonym">Nephila clavata</name>
    <dbReference type="NCBI Taxonomy" id="2740835"/>
    <lineage>
        <taxon>Eukaryota</taxon>
        <taxon>Metazoa</taxon>
        <taxon>Ecdysozoa</taxon>
        <taxon>Arthropoda</taxon>
        <taxon>Chelicerata</taxon>
        <taxon>Arachnida</taxon>
        <taxon>Araneae</taxon>
        <taxon>Araneomorphae</taxon>
        <taxon>Entelegynae</taxon>
        <taxon>Araneoidea</taxon>
        <taxon>Nephilidae</taxon>
        <taxon>Trichonephila</taxon>
    </lineage>
</organism>
<gene>
    <name evidence="1" type="ORF">TNCT_498811</name>
</gene>
<dbReference type="EMBL" id="BMAO01036872">
    <property type="protein sequence ID" value="GFR13616.1"/>
    <property type="molecule type" value="Genomic_DNA"/>
</dbReference>
<proteinExistence type="predicted"/>
<reference evidence="1" key="1">
    <citation type="submission" date="2020-07" db="EMBL/GenBank/DDBJ databases">
        <title>Multicomponent nature underlies the extraordinary mechanical properties of spider dragline silk.</title>
        <authorList>
            <person name="Kono N."/>
            <person name="Nakamura H."/>
            <person name="Mori M."/>
            <person name="Yoshida Y."/>
            <person name="Ohtoshi R."/>
            <person name="Malay A.D."/>
            <person name="Moran D.A.P."/>
            <person name="Tomita M."/>
            <person name="Numata K."/>
            <person name="Arakawa K."/>
        </authorList>
    </citation>
    <scope>NUCLEOTIDE SEQUENCE</scope>
</reference>
<dbReference type="AlphaFoldDB" id="A0A8X6LK09"/>